<dbReference type="AlphaFoldDB" id="A0A0F0KFJ6"/>
<evidence type="ECO:0008006" key="4">
    <source>
        <dbReference type="Google" id="ProtNLM"/>
    </source>
</evidence>
<accession>A0A0F0KFJ6</accession>
<keyword evidence="3" id="KW-1185">Reference proteome</keyword>
<dbReference type="EMBL" id="JYIT01000085">
    <property type="protein sequence ID" value="KJL18915.1"/>
    <property type="molecule type" value="Genomic_DNA"/>
</dbReference>
<evidence type="ECO:0000313" key="2">
    <source>
        <dbReference type="EMBL" id="KJL18915.1"/>
    </source>
</evidence>
<keyword evidence="1" id="KW-0812">Transmembrane</keyword>
<name>A0A0F0KFJ6_9MICO</name>
<reference evidence="2 3" key="1">
    <citation type="submission" date="2015-02" db="EMBL/GenBank/DDBJ databases">
        <title>Draft genome sequences of ten Microbacterium spp. with emphasis on heavy metal contaminated environments.</title>
        <authorList>
            <person name="Corretto E."/>
        </authorList>
    </citation>
    <scope>NUCLEOTIDE SEQUENCE [LARGE SCALE GENOMIC DNA]</scope>
    <source>
        <strain evidence="2 3">DSM 23848</strain>
    </source>
</reference>
<dbReference type="Proteomes" id="UP000033448">
    <property type="component" value="Unassembled WGS sequence"/>
</dbReference>
<protein>
    <recommendedName>
        <fullName evidence="4">DUF2127 domain-containing protein</fullName>
    </recommendedName>
</protein>
<dbReference type="PATRIC" id="fig|582680.7.peg.3443"/>
<proteinExistence type="predicted"/>
<dbReference type="InterPro" id="IPR021125">
    <property type="entry name" value="DUF2127"/>
</dbReference>
<feature type="transmembrane region" description="Helical" evidence="1">
    <location>
        <begin position="108"/>
        <end position="125"/>
    </location>
</feature>
<comment type="caution">
    <text evidence="2">The sequence shown here is derived from an EMBL/GenBank/DDBJ whole genome shotgun (WGS) entry which is preliminary data.</text>
</comment>
<feature type="transmembrane region" description="Helical" evidence="1">
    <location>
        <begin position="131"/>
        <end position="150"/>
    </location>
</feature>
<dbReference type="Pfam" id="PF09900">
    <property type="entry name" value="DUF2127"/>
    <property type="match status" value="1"/>
</dbReference>
<sequence>MTDVSASHRTLDRVFAVSIVLKGLDGAAELIGGLALLFLSPATLRDWLGDVVSFVLVGHERSPVFHWAMHLGDSWGTRTTLFAAAYLLLHGVIKVVLVWALLRQQLWAYPWMLAALAVFIALQCYELIVHFSWWMLALTLFDVFIVFLTAREWQLHRHRRATAADVGGPA</sequence>
<gene>
    <name evidence="2" type="ORF">RL72_03388</name>
</gene>
<dbReference type="RefSeq" id="WP_052674472.1">
    <property type="nucleotide sequence ID" value="NZ_CP099706.1"/>
</dbReference>
<keyword evidence="1" id="KW-1133">Transmembrane helix</keyword>
<keyword evidence="1" id="KW-0472">Membrane</keyword>
<organism evidence="2 3">
    <name type="scientific">Microbacterium azadirachtae</name>
    <dbReference type="NCBI Taxonomy" id="582680"/>
    <lineage>
        <taxon>Bacteria</taxon>
        <taxon>Bacillati</taxon>
        <taxon>Actinomycetota</taxon>
        <taxon>Actinomycetes</taxon>
        <taxon>Micrococcales</taxon>
        <taxon>Microbacteriaceae</taxon>
        <taxon>Microbacterium</taxon>
    </lineage>
</organism>
<evidence type="ECO:0000313" key="3">
    <source>
        <dbReference type="Proteomes" id="UP000033448"/>
    </source>
</evidence>
<feature type="transmembrane region" description="Helical" evidence="1">
    <location>
        <begin position="81"/>
        <end position="101"/>
    </location>
</feature>
<evidence type="ECO:0000256" key="1">
    <source>
        <dbReference type="SAM" id="Phobius"/>
    </source>
</evidence>
<dbReference type="OrthoDB" id="8393979at2"/>
<feature type="transmembrane region" description="Helical" evidence="1">
    <location>
        <begin position="14"/>
        <end position="39"/>
    </location>
</feature>